<dbReference type="GO" id="GO:0005524">
    <property type="term" value="F:ATP binding"/>
    <property type="evidence" value="ECO:0007669"/>
    <property type="project" value="UniProtKB-KW"/>
</dbReference>
<keyword evidence="5 7" id="KW-1133">Transmembrane helix</keyword>
<evidence type="ECO:0000256" key="3">
    <source>
        <dbReference type="ARBA" id="ARBA00022741"/>
    </source>
</evidence>
<dbReference type="SUPFAM" id="SSF90123">
    <property type="entry name" value="ABC transporter transmembrane region"/>
    <property type="match status" value="1"/>
</dbReference>
<comment type="caution">
    <text evidence="10">The sequence shown here is derived from an EMBL/GenBank/DDBJ whole genome shotgun (WGS) entry which is preliminary data.</text>
</comment>
<dbReference type="SMART" id="SM00382">
    <property type="entry name" value="AAA"/>
    <property type="match status" value="1"/>
</dbReference>
<sequence length="607" mass="67777">MSETVHAAGHEAGEQHDFRIYNWQRIRRIALEFKRELVVANIVALLATLASVPTPLLLPLLVDEVLLQEPGAVVATLRPLIPNEWHGPSFYILLVLGVTILLRILALIFNVWQTRQFTIISKEVVFRMRSSLLHKLSRVSMSEYETLGSGSVASRFVTDLNTIDQFIGSTVSRLLVAVLSIIGTAAVLLWLHWQLALIILFFNPVVIWFTTRLGKKIRTLKKEENSAFDVFQAALTETLDGIQQIRTANREKHYISRLLDHARAVRDRSTAFAWKNDAASRFSFVLFLLGVDVFRACAMLTVVFSDLSIGEMFAVFGYLWFMMGPVNELLSMQYGYFASNAALKRINNLLELEEEQRYTALLDPFRGHKTVGLDIENVHFAYGDNEILKGVSLSVKKGEKVALVGASGGGKSTLVKVLLGLYAPTQGCVRFGDTPMEQIGVDAIRENVVTVLQHPVLFNTSVRENLCLGRPVPDEKLWQALDVAQLKSFIEQMEVGLETLVGNQGVRLSGGQRQRLAIARMIVADPAIVILDEATSALDTATEFLLHKGMEEFLSSRTTLIIAHRLSAVKQADRVYVFEDGCISEEGGHDELLQQNGLYARLYGHLQ</sequence>
<dbReference type="RefSeq" id="WP_345199078.1">
    <property type="nucleotide sequence ID" value="NZ_BAABFL010000476.1"/>
</dbReference>
<accession>A0ABP8VC00</accession>
<dbReference type="PROSITE" id="PS50929">
    <property type="entry name" value="ABC_TM1F"/>
    <property type="match status" value="1"/>
</dbReference>
<evidence type="ECO:0000256" key="4">
    <source>
        <dbReference type="ARBA" id="ARBA00022840"/>
    </source>
</evidence>
<proteinExistence type="predicted"/>
<reference evidence="11" key="1">
    <citation type="journal article" date="2019" name="Int. J. Syst. Evol. Microbiol.">
        <title>The Global Catalogue of Microorganisms (GCM) 10K type strain sequencing project: providing services to taxonomists for standard genome sequencing and annotation.</title>
        <authorList>
            <consortium name="The Broad Institute Genomics Platform"/>
            <consortium name="The Broad Institute Genome Sequencing Center for Infectious Disease"/>
            <person name="Wu L."/>
            <person name="Ma J."/>
        </authorList>
    </citation>
    <scope>NUCLEOTIDE SEQUENCE [LARGE SCALE GENOMIC DNA]</scope>
    <source>
        <strain evidence="11">JCM 17805</strain>
    </source>
</reference>
<dbReference type="Proteomes" id="UP001500604">
    <property type="component" value="Unassembled WGS sequence"/>
</dbReference>
<dbReference type="PANTHER" id="PTHR24221:SF233">
    <property type="entry name" value="ATP-BINDING_PERMEASE FUSION ABC TRANSPORTER-RELATED"/>
    <property type="match status" value="1"/>
</dbReference>
<evidence type="ECO:0000313" key="11">
    <source>
        <dbReference type="Proteomes" id="UP001500604"/>
    </source>
</evidence>
<evidence type="ECO:0000259" key="8">
    <source>
        <dbReference type="PROSITE" id="PS50893"/>
    </source>
</evidence>
<dbReference type="InterPro" id="IPR036640">
    <property type="entry name" value="ABC1_TM_sf"/>
</dbReference>
<dbReference type="Pfam" id="PF00005">
    <property type="entry name" value="ABC_tran"/>
    <property type="match status" value="1"/>
</dbReference>
<evidence type="ECO:0000256" key="5">
    <source>
        <dbReference type="ARBA" id="ARBA00022989"/>
    </source>
</evidence>
<protein>
    <submittedName>
        <fullName evidence="10">ABC transporter ATP-binding protein</fullName>
    </submittedName>
</protein>
<comment type="subcellular location">
    <subcellularLocation>
        <location evidence="1">Cell membrane</location>
        <topology evidence="1">Multi-pass membrane protein</topology>
    </subcellularLocation>
</comment>
<keyword evidence="11" id="KW-1185">Reference proteome</keyword>
<dbReference type="PANTHER" id="PTHR24221">
    <property type="entry name" value="ATP-BINDING CASSETTE SUB-FAMILY B"/>
    <property type="match status" value="1"/>
</dbReference>
<feature type="transmembrane region" description="Helical" evidence="7">
    <location>
        <begin position="37"/>
        <end position="58"/>
    </location>
</feature>
<dbReference type="InterPro" id="IPR011527">
    <property type="entry name" value="ABC1_TM_dom"/>
</dbReference>
<dbReference type="InterPro" id="IPR017871">
    <property type="entry name" value="ABC_transporter-like_CS"/>
</dbReference>
<name>A0ABP8VC00_9GAMM</name>
<dbReference type="CDD" id="cd07346">
    <property type="entry name" value="ABC_6TM_exporters"/>
    <property type="match status" value="1"/>
</dbReference>
<dbReference type="InterPro" id="IPR039421">
    <property type="entry name" value="Type_1_exporter"/>
</dbReference>
<dbReference type="EMBL" id="BAABFL010000476">
    <property type="protein sequence ID" value="GAA4652502.1"/>
    <property type="molecule type" value="Genomic_DNA"/>
</dbReference>
<dbReference type="InterPro" id="IPR003593">
    <property type="entry name" value="AAA+_ATPase"/>
</dbReference>
<evidence type="ECO:0000256" key="7">
    <source>
        <dbReference type="SAM" id="Phobius"/>
    </source>
</evidence>
<evidence type="ECO:0000256" key="2">
    <source>
        <dbReference type="ARBA" id="ARBA00022692"/>
    </source>
</evidence>
<feature type="transmembrane region" description="Helical" evidence="7">
    <location>
        <begin position="197"/>
        <end position="214"/>
    </location>
</feature>
<feature type="transmembrane region" description="Helical" evidence="7">
    <location>
        <begin position="90"/>
        <end position="112"/>
    </location>
</feature>
<dbReference type="Pfam" id="PF00664">
    <property type="entry name" value="ABC_membrane"/>
    <property type="match status" value="1"/>
</dbReference>
<gene>
    <name evidence="10" type="ORF">GCM10023116_47860</name>
</gene>
<feature type="domain" description="ABC transporter" evidence="8">
    <location>
        <begin position="373"/>
        <end position="605"/>
    </location>
</feature>
<dbReference type="PROSITE" id="PS50893">
    <property type="entry name" value="ABC_TRANSPORTER_2"/>
    <property type="match status" value="1"/>
</dbReference>
<feature type="transmembrane region" description="Helical" evidence="7">
    <location>
        <begin position="174"/>
        <end position="191"/>
    </location>
</feature>
<feature type="transmembrane region" description="Helical" evidence="7">
    <location>
        <begin position="284"/>
        <end position="304"/>
    </location>
</feature>
<dbReference type="InterPro" id="IPR003439">
    <property type="entry name" value="ABC_transporter-like_ATP-bd"/>
</dbReference>
<dbReference type="Gene3D" id="3.40.50.300">
    <property type="entry name" value="P-loop containing nucleotide triphosphate hydrolases"/>
    <property type="match status" value="1"/>
</dbReference>
<organism evidence="10 11">
    <name type="scientific">Kistimonas scapharcae</name>
    <dbReference type="NCBI Taxonomy" id="1036133"/>
    <lineage>
        <taxon>Bacteria</taxon>
        <taxon>Pseudomonadati</taxon>
        <taxon>Pseudomonadota</taxon>
        <taxon>Gammaproteobacteria</taxon>
        <taxon>Oceanospirillales</taxon>
        <taxon>Endozoicomonadaceae</taxon>
        <taxon>Kistimonas</taxon>
    </lineage>
</organism>
<keyword evidence="3" id="KW-0547">Nucleotide-binding</keyword>
<evidence type="ECO:0000313" key="10">
    <source>
        <dbReference type="EMBL" id="GAA4652502.1"/>
    </source>
</evidence>
<dbReference type="Gene3D" id="1.20.1560.10">
    <property type="entry name" value="ABC transporter type 1, transmembrane domain"/>
    <property type="match status" value="1"/>
</dbReference>
<dbReference type="InterPro" id="IPR027417">
    <property type="entry name" value="P-loop_NTPase"/>
</dbReference>
<evidence type="ECO:0000259" key="9">
    <source>
        <dbReference type="PROSITE" id="PS50929"/>
    </source>
</evidence>
<dbReference type="SUPFAM" id="SSF52540">
    <property type="entry name" value="P-loop containing nucleoside triphosphate hydrolases"/>
    <property type="match status" value="1"/>
</dbReference>
<keyword evidence="4 10" id="KW-0067">ATP-binding</keyword>
<evidence type="ECO:0000256" key="6">
    <source>
        <dbReference type="ARBA" id="ARBA00023136"/>
    </source>
</evidence>
<keyword evidence="2 7" id="KW-0812">Transmembrane</keyword>
<feature type="domain" description="ABC transmembrane type-1" evidence="9">
    <location>
        <begin position="42"/>
        <end position="332"/>
    </location>
</feature>
<dbReference type="PROSITE" id="PS00211">
    <property type="entry name" value="ABC_TRANSPORTER_1"/>
    <property type="match status" value="1"/>
</dbReference>
<evidence type="ECO:0000256" key="1">
    <source>
        <dbReference type="ARBA" id="ARBA00004651"/>
    </source>
</evidence>
<keyword evidence="6 7" id="KW-0472">Membrane</keyword>